<gene>
    <name evidence="1" type="ORF">AWN90_41000</name>
</gene>
<organism evidence="1 2">
    <name type="scientific">Nocardia terpenica</name>
    <dbReference type="NCBI Taxonomy" id="455432"/>
    <lineage>
        <taxon>Bacteria</taxon>
        <taxon>Bacillati</taxon>
        <taxon>Actinomycetota</taxon>
        <taxon>Actinomycetes</taxon>
        <taxon>Mycobacteriales</taxon>
        <taxon>Nocardiaceae</taxon>
        <taxon>Nocardia</taxon>
    </lineage>
</organism>
<evidence type="ECO:0000313" key="2">
    <source>
        <dbReference type="Proteomes" id="UP000076512"/>
    </source>
</evidence>
<dbReference type="Proteomes" id="UP000076512">
    <property type="component" value="Unassembled WGS sequence"/>
</dbReference>
<protein>
    <submittedName>
        <fullName evidence="1">Uncharacterized protein</fullName>
    </submittedName>
</protein>
<name>A0A164K0K8_9NOCA</name>
<comment type="caution">
    <text evidence="1">The sequence shown here is derived from an EMBL/GenBank/DDBJ whole genome shotgun (WGS) entry which is preliminary data.</text>
</comment>
<dbReference type="OrthoDB" id="4555797at2"/>
<evidence type="ECO:0000313" key="1">
    <source>
        <dbReference type="EMBL" id="KZM70906.1"/>
    </source>
</evidence>
<dbReference type="RefSeq" id="WP_067594728.1">
    <property type="nucleotide sequence ID" value="NZ_JABMCZ010000003.1"/>
</dbReference>
<dbReference type="STRING" id="455432.AWN90_41000"/>
<keyword evidence="2" id="KW-1185">Reference proteome</keyword>
<proteinExistence type="predicted"/>
<dbReference type="EMBL" id="LWGR01000013">
    <property type="protein sequence ID" value="KZM70906.1"/>
    <property type="molecule type" value="Genomic_DNA"/>
</dbReference>
<accession>A0A164K0K8</accession>
<dbReference type="AlphaFoldDB" id="A0A164K0K8"/>
<reference evidence="1 2" key="1">
    <citation type="submission" date="2016-04" db="EMBL/GenBank/DDBJ databases">
        <authorList>
            <person name="Evans L.H."/>
            <person name="Alamgir A."/>
            <person name="Owens N."/>
            <person name="Weber N.D."/>
            <person name="Virtaneva K."/>
            <person name="Barbian K."/>
            <person name="Babar A."/>
            <person name="Rosenke K."/>
        </authorList>
    </citation>
    <scope>NUCLEOTIDE SEQUENCE [LARGE SCALE GENOMIC DNA]</scope>
    <source>
        <strain evidence="1 2">IFM 0406</strain>
    </source>
</reference>
<sequence length="288" mass="30351">MALSPQFVNAFGEALVDLLEAKVALLITGATGGLIDLRGWAQQLRADADKAIAQATAAQTAVASKPGISQVPIPSTLWGSFGADEDATFPRSQLSFGAAGNTASASGGNTGAHSHALSIVPDYQPAGHGSNYLEIGYIRTTRDRTYSQVGFITGSSATWAGITAAYIGVYRVDPATGNLTLVTPDIAARNLAGEITTQNTEQRFDLGTTVNAKQNDIWAVGVLQVTNLLQTCASIMQITLADLIPPPGTHFPRKNYCYAGPYGSIPASIPESDLKYDQSTKLPFYVLR</sequence>